<evidence type="ECO:0000313" key="2">
    <source>
        <dbReference type="Proteomes" id="UP001056685"/>
    </source>
</evidence>
<keyword evidence="2" id="KW-1185">Reference proteome</keyword>
<name>A0A9E7MPQ6_9CAUD</name>
<evidence type="ECO:0000313" key="1">
    <source>
        <dbReference type="EMBL" id="USN14023.1"/>
    </source>
</evidence>
<protein>
    <submittedName>
        <fullName evidence="1">Uncharacterized protein</fullName>
    </submittedName>
</protein>
<gene>
    <name evidence="1" type="ORF">KABACHOK_01870</name>
</gene>
<accession>A0A9E7MPQ6</accession>
<organism evidence="1 2">
    <name type="scientific">Brevundimonas phage vB_BpoS-Kabachok</name>
    <dbReference type="NCBI Taxonomy" id="2948600"/>
    <lineage>
        <taxon>Viruses</taxon>
        <taxon>Duplodnaviria</taxon>
        <taxon>Heunggongvirae</taxon>
        <taxon>Uroviricota</taxon>
        <taxon>Caudoviricetes</taxon>
        <taxon>Jeanschmidtviridae</taxon>
        <taxon>Marchewkavirus</taxon>
        <taxon>Marchewkavirus kabachok</taxon>
    </lineage>
</organism>
<dbReference type="EMBL" id="ON529852">
    <property type="protein sequence ID" value="USN14023.1"/>
    <property type="molecule type" value="Genomic_DNA"/>
</dbReference>
<reference evidence="1" key="1">
    <citation type="submission" date="2022-05" db="EMBL/GenBank/DDBJ databases">
        <authorList>
            <person name="Friedrich I."/>
            <person name="Poehlein A."/>
            <person name="Schneider D."/>
            <person name="Hertel R."/>
            <person name="Daniel R."/>
        </authorList>
    </citation>
    <scope>NUCLEOTIDE SEQUENCE</scope>
</reference>
<dbReference type="Proteomes" id="UP001056685">
    <property type="component" value="Segment"/>
</dbReference>
<sequence>MKHTIDLRHEPSMGGREWTASARDNRVQSLLVGALLRDGPWLSPNARTQVQEMKGDDWVKVLLLADVIENGDARQDDAEHDLLYESYPDLVDTVIDLFNMVSRRDEQINALQHQLGEVAALTAEMARGVEARDALIDLGSMLPKGPEPS</sequence>
<proteinExistence type="predicted"/>